<sequence>MTHLASLREILDSWNVDIEIPFKEYVDKVNMREFGWQITEEGTIDKMSDEIVQACVNGLKNLEIHNYPQPINMEISLLSVFSGIYGITNEQIRAEGMKNIRQYNNLTPNAEKNYGEASFNGKHKPNPWILTKMLRYHNKDYYQQTIKSLLKQNYEVKKQQEISDSVQQIEKHEIDLKDPFTLIDIAIFQNSPQAVEQPIHSLIRSSTLIDNQFPSAPTSIVRAQSAYGSFNPQKFTLPLAISAVVGAAVATKLSYNATLSLGIVIYQLTQHDYAIEQVVLPLAPNVALVYLQPSLFSQVTDQSKNFYLLSQKLCG</sequence>
<dbReference type="Proteomes" id="UP000324800">
    <property type="component" value="Unassembled WGS sequence"/>
</dbReference>
<evidence type="ECO:0000313" key="1">
    <source>
        <dbReference type="EMBL" id="KAA6391419.1"/>
    </source>
</evidence>
<proteinExistence type="predicted"/>
<comment type="caution">
    <text evidence="1">The sequence shown here is derived from an EMBL/GenBank/DDBJ whole genome shotgun (WGS) entry which is preliminary data.</text>
</comment>
<gene>
    <name evidence="1" type="ORF">EZS28_013055</name>
</gene>
<organism evidence="1 2">
    <name type="scientific">Streblomastix strix</name>
    <dbReference type="NCBI Taxonomy" id="222440"/>
    <lineage>
        <taxon>Eukaryota</taxon>
        <taxon>Metamonada</taxon>
        <taxon>Preaxostyla</taxon>
        <taxon>Oxymonadida</taxon>
        <taxon>Streblomastigidae</taxon>
        <taxon>Streblomastix</taxon>
    </lineage>
</organism>
<dbReference type="OrthoDB" id="10689660at2759"/>
<evidence type="ECO:0000313" key="2">
    <source>
        <dbReference type="Proteomes" id="UP000324800"/>
    </source>
</evidence>
<reference evidence="1 2" key="1">
    <citation type="submission" date="2019-03" db="EMBL/GenBank/DDBJ databases">
        <title>Single cell metagenomics reveals metabolic interactions within the superorganism composed of flagellate Streblomastix strix and complex community of Bacteroidetes bacteria on its surface.</title>
        <authorList>
            <person name="Treitli S.C."/>
            <person name="Kolisko M."/>
            <person name="Husnik F."/>
            <person name="Keeling P."/>
            <person name="Hampl V."/>
        </authorList>
    </citation>
    <scope>NUCLEOTIDE SEQUENCE [LARGE SCALE GENOMIC DNA]</scope>
    <source>
        <strain evidence="1">ST1C</strain>
    </source>
</reference>
<dbReference type="AlphaFoldDB" id="A0A5J4WAL0"/>
<accession>A0A5J4WAL0</accession>
<protein>
    <submittedName>
        <fullName evidence="1">Uncharacterized protein</fullName>
    </submittedName>
</protein>
<name>A0A5J4WAL0_9EUKA</name>
<dbReference type="EMBL" id="SNRW01002890">
    <property type="protein sequence ID" value="KAA6391419.1"/>
    <property type="molecule type" value="Genomic_DNA"/>
</dbReference>